<feature type="binding site" evidence="5">
    <location>
        <position position="153"/>
    </location>
    <ligand>
        <name>Fe cation</name>
        <dbReference type="ChEBI" id="CHEBI:24875"/>
    </ligand>
</feature>
<dbReference type="InterPro" id="IPR014503">
    <property type="entry name" value="Clavaminate_syn-like"/>
</dbReference>
<feature type="binding site" evidence="5">
    <location>
        <position position="151"/>
    </location>
    <ligand>
        <name>Fe cation</name>
        <dbReference type="ChEBI" id="CHEBI:24875"/>
    </ligand>
</feature>
<protein>
    <submittedName>
        <fullName evidence="7">Taurine catabolism dioxygenase TauD</fullName>
    </submittedName>
</protein>
<evidence type="ECO:0000256" key="3">
    <source>
        <dbReference type="ARBA" id="ARBA00023002"/>
    </source>
</evidence>
<evidence type="ECO:0000313" key="7">
    <source>
        <dbReference type="EMBL" id="RFS45796.1"/>
    </source>
</evidence>
<dbReference type="EMBL" id="QVFU01000013">
    <property type="protein sequence ID" value="RFS45796.1"/>
    <property type="molecule type" value="Genomic_DNA"/>
</dbReference>
<dbReference type="GO" id="GO:0051213">
    <property type="term" value="F:dioxygenase activity"/>
    <property type="evidence" value="ECO:0007669"/>
    <property type="project" value="UniProtKB-KW"/>
</dbReference>
<comment type="caution">
    <text evidence="7">The sequence shown here is derived from an EMBL/GenBank/DDBJ whole genome shotgun (WGS) entry which is preliminary data.</text>
</comment>
<keyword evidence="8" id="KW-1185">Reference proteome</keyword>
<sequence length="339" mass="37977">MTTDWPRYQLSDADLIALRAIGETVRSTPDVDPRQPDFYDRHRSAVRRLPAGLWEFLDEFRHGEPAAACSVLGFPVDDRQVGPTPTHWDAERRGSHVTEVEVCMALCGMALGDPFTWATLQGGRLVQNIVPIAGDEARQNGHGSEALLEFHTEDAFHPSRCDYLLLFGVRNEDKVATTVASVRELDLDPADVEVLRQPRYHILPDDEHIRQLTLSQPDHPALKLVERMRDDPEPVAVLSGDPSRPYLRIDLPFMRCVGGDDDAVARRALNALHSQLLAHQHDVVVERGTLLIVDNYQAVHGRKSFRARYDGTDRWLKKLTVSRNLRSGSGVPAGSRVLV</sequence>
<dbReference type="SUPFAM" id="SSF51197">
    <property type="entry name" value="Clavaminate synthase-like"/>
    <property type="match status" value="1"/>
</dbReference>
<name>A0A372FZ32_9ACTN</name>
<dbReference type="RefSeq" id="WP_117228487.1">
    <property type="nucleotide sequence ID" value="NZ_CP061725.1"/>
</dbReference>
<evidence type="ECO:0000256" key="5">
    <source>
        <dbReference type="PIRSR" id="PIRSR019543-2"/>
    </source>
</evidence>
<evidence type="ECO:0000256" key="2">
    <source>
        <dbReference type="ARBA" id="ARBA00022723"/>
    </source>
</evidence>
<dbReference type="GO" id="GO:0005506">
    <property type="term" value="F:iron ion binding"/>
    <property type="evidence" value="ECO:0007669"/>
    <property type="project" value="InterPro"/>
</dbReference>
<dbReference type="Pfam" id="PF02668">
    <property type="entry name" value="TauD"/>
    <property type="match status" value="1"/>
</dbReference>
<organism evidence="7 8">
    <name type="scientific">Micromonospora craniellae</name>
    <dbReference type="NCBI Taxonomy" id="2294034"/>
    <lineage>
        <taxon>Bacteria</taxon>
        <taxon>Bacillati</taxon>
        <taxon>Actinomycetota</taxon>
        <taxon>Actinomycetes</taxon>
        <taxon>Micromonosporales</taxon>
        <taxon>Micromonosporaceae</taxon>
        <taxon>Micromonospora</taxon>
    </lineage>
</organism>
<gene>
    <name evidence="7" type="ORF">D0Q02_14375</name>
</gene>
<accession>A0A372FZ32</accession>
<evidence type="ECO:0000259" key="6">
    <source>
        <dbReference type="Pfam" id="PF02668"/>
    </source>
</evidence>
<feature type="domain" description="TauD/TfdA-like" evidence="6">
    <location>
        <begin position="139"/>
        <end position="319"/>
    </location>
</feature>
<evidence type="ECO:0000256" key="4">
    <source>
        <dbReference type="ARBA" id="ARBA00023004"/>
    </source>
</evidence>
<dbReference type="AlphaFoldDB" id="A0A372FZ32"/>
<dbReference type="InterPro" id="IPR053447">
    <property type="entry name" value="Alpha-KG_dependent_hydroxylase"/>
</dbReference>
<evidence type="ECO:0000256" key="1">
    <source>
        <dbReference type="ARBA" id="ARBA00008425"/>
    </source>
</evidence>
<dbReference type="Gene3D" id="3.60.130.10">
    <property type="entry name" value="Clavaminate synthase-like"/>
    <property type="match status" value="1"/>
</dbReference>
<dbReference type="NCBIfam" id="NF041363">
    <property type="entry name" value="GntD_guanitoxin"/>
    <property type="match status" value="1"/>
</dbReference>
<keyword evidence="2 5" id="KW-0479">Metal-binding</keyword>
<evidence type="ECO:0000313" key="8">
    <source>
        <dbReference type="Proteomes" id="UP000262621"/>
    </source>
</evidence>
<reference evidence="7 8" key="1">
    <citation type="submission" date="2018-08" db="EMBL/GenBank/DDBJ databases">
        <title>Verrucosispora craniellae sp. nov., isolated from a marine sponge in the South China Sea.</title>
        <authorList>
            <person name="Li L."/>
            <person name="Lin H.W."/>
        </authorList>
    </citation>
    <scope>NUCLEOTIDE SEQUENCE [LARGE SCALE GENOMIC DNA]</scope>
    <source>
        <strain evidence="7 8">LHW63014</strain>
    </source>
</reference>
<dbReference type="PIRSF" id="PIRSF019543">
    <property type="entry name" value="Clavaminate_syn"/>
    <property type="match status" value="1"/>
</dbReference>
<comment type="similarity">
    <text evidence="1">Belongs to the clavaminate synthase family.</text>
</comment>
<proteinExistence type="inferred from homology"/>
<keyword evidence="4 5" id="KW-0408">Iron</keyword>
<keyword evidence="7" id="KW-0223">Dioxygenase</keyword>
<dbReference type="Proteomes" id="UP000262621">
    <property type="component" value="Unassembled WGS sequence"/>
</dbReference>
<dbReference type="OrthoDB" id="3872700at2"/>
<dbReference type="InterPro" id="IPR042098">
    <property type="entry name" value="TauD-like_sf"/>
</dbReference>
<keyword evidence="3" id="KW-0560">Oxidoreductase</keyword>
<dbReference type="InterPro" id="IPR003819">
    <property type="entry name" value="TauD/TfdA-like"/>
</dbReference>